<protein>
    <submittedName>
        <fullName evidence="2">Uncharacterized protein</fullName>
    </submittedName>
</protein>
<feature type="coiled-coil region" evidence="1">
    <location>
        <begin position="24"/>
        <end position="75"/>
    </location>
</feature>
<evidence type="ECO:0000313" key="2">
    <source>
        <dbReference type="EMBL" id="OGD95533.1"/>
    </source>
</evidence>
<evidence type="ECO:0000313" key="3">
    <source>
        <dbReference type="Proteomes" id="UP000178336"/>
    </source>
</evidence>
<dbReference type="AlphaFoldDB" id="A0A1F5GUG7"/>
<gene>
    <name evidence="2" type="ORF">A3A48_00755</name>
</gene>
<organism evidence="2 3">
    <name type="scientific">Candidatus Curtissbacteria bacterium RIFCSPLOWO2_01_FULL_37_9</name>
    <dbReference type="NCBI Taxonomy" id="1797724"/>
    <lineage>
        <taxon>Bacteria</taxon>
        <taxon>Candidatus Curtissiibacteriota</taxon>
    </lineage>
</organism>
<evidence type="ECO:0000256" key="1">
    <source>
        <dbReference type="SAM" id="Coils"/>
    </source>
</evidence>
<proteinExistence type="predicted"/>
<dbReference type="Proteomes" id="UP000178336">
    <property type="component" value="Unassembled WGS sequence"/>
</dbReference>
<accession>A0A1F5GUG7</accession>
<reference evidence="2 3" key="1">
    <citation type="journal article" date="2016" name="Nat. Commun.">
        <title>Thousands of microbial genomes shed light on interconnected biogeochemical processes in an aquifer system.</title>
        <authorList>
            <person name="Anantharaman K."/>
            <person name="Brown C.T."/>
            <person name="Hug L.A."/>
            <person name="Sharon I."/>
            <person name="Castelle C.J."/>
            <person name="Probst A.J."/>
            <person name="Thomas B.C."/>
            <person name="Singh A."/>
            <person name="Wilkins M.J."/>
            <person name="Karaoz U."/>
            <person name="Brodie E.L."/>
            <person name="Williams K.H."/>
            <person name="Hubbard S.S."/>
            <person name="Banfield J.F."/>
        </authorList>
    </citation>
    <scope>NUCLEOTIDE SEQUENCE [LARGE SCALE GENOMIC DNA]</scope>
</reference>
<name>A0A1F5GUG7_9BACT</name>
<dbReference type="STRING" id="1797724.A3A48_00755"/>
<dbReference type="EMBL" id="MFBN01000017">
    <property type="protein sequence ID" value="OGD95533.1"/>
    <property type="molecule type" value="Genomic_DNA"/>
</dbReference>
<comment type="caution">
    <text evidence="2">The sequence shown here is derived from an EMBL/GenBank/DDBJ whole genome shotgun (WGS) entry which is preliminary data.</text>
</comment>
<keyword evidence="1" id="KW-0175">Coiled coil</keyword>
<sequence>MSDIALQQIKKILQVELKPVNKKLDEHSQKLDSLTLDMIDVQKKTDVLIDIQSYIEDTKEKVDDHEERIQRLENAV</sequence>